<dbReference type="NCBIfam" id="TIGR00773">
    <property type="entry name" value="NhaA"/>
    <property type="match status" value="1"/>
</dbReference>
<keyword evidence="6" id="KW-0739">Sodium transport</keyword>
<dbReference type="Proteomes" id="UP000595362">
    <property type="component" value="Chromosome"/>
</dbReference>
<feature type="transmembrane region" description="Helical" evidence="6">
    <location>
        <begin position="296"/>
        <end position="316"/>
    </location>
</feature>
<evidence type="ECO:0000256" key="5">
    <source>
        <dbReference type="ARBA" id="ARBA00023136"/>
    </source>
</evidence>
<dbReference type="AlphaFoldDB" id="A0A7T5R4U0"/>
<dbReference type="PANTHER" id="PTHR30341">
    <property type="entry name" value="SODIUM ION/PROTON ANTIPORTER NHAA-RELATED"/>
    <property type="match status" value="1"/>
</dbReference>
<dbReference type="EMBL" id="CP066681">
    <property type="protein sequence ID" value="QQG37466.1"/>
    <property type="molecule type" value="Genomic_DNA"/>
</dbReference>
<protein>
    <recommendedName>
        <fullName evidence="6">Na(+)/H(+) antiporter NhaA</fullName>
    </recommendedName>
    <alternativeName>
        <fullName evidence="6">Sodium/proton antiporter NhaA</fullName>
    </alternativeName>
</protein>
<dbReference type="InterPro" id="IPR004670">
    <property type="entry name" value="NhaA"/>
</dbReference>
<keyword evidence="6" id="KW-0406">Ion transport</keyword>
<dbReference type="GO" id="GO:0005886">
    <property type="term" value="C:plasma membrane"/>
    <property type="evidence" value="ECO:0007669"/>
    <property type="project" value="UniProtKB-SubCell"/>
</dbReference>
<evidence type="ECO:0000256" key="4">
    <source>
        <dbReference type="ARBA" id="ARBA00022989"/>
    </source>
</evidence>
<feature type="transmembrane region" description="Helical" evidence="6">
    <location>
        <begin position="187"/>
        <end position="203"/>
    </location>
</feature>
<dbReference type="PANTHER" id="PTHR30341:SF0">
    <property type="entry name" value="NA(+)_H(+) ANTIPORTER NHAA"/>
    <property type="match status" value="1"/>
</dbReference>
<evidence type="ECO:0000313" key="8">
    <source>
        <dbReference type="Proteomes" id="UP000595362"/>
    </source>
</evidence>
<organism evidence="7 8">
    <name type="scientific">Micavibrio aeruginosavorus</name>
    <dbReference type="NCBI Taxonomy" id="349221"/>
    <lineage>
        <taxon>Bacteria</taxon>
        <taxon>Pseudomonadati</taxon>
        <taxon>Bdellovibrionota</taxon>
        <taxon>Bdellovibrionia</taxon>
        <taxon>Bdellovibrionales</taxon>
        <taxon>Pseudobdellovibrionaceae</taxon>
        <taxon>Micavibrio</taxon>
    </lineage>
</organism>
<keyword evidence="4 6" id="KW-1133">Transmembrane helix</keyword>
<evidence type="ECO:0000256" key="2">
    <source>
        <dbReference type="ARBA" id="ARBA00022475"/>
    </source>
</evidence>
<dbReference type="NCBIfam" id="NF007111">
    <property type="entry name" value="PRK09560.1"/>
    <property type="match status" value="1"/>
</dbReference>
<comment type="function">
    <text evidence="6">Na(+)/H(+) antiporter that extrudes sodium in exchange for external protons.</text>
</comment>
<feature type="transmembrane region" description="Helical" evidence="6">
    <location>
        <begin position="160"/>
        <end position="181"/>
    </location>
</feature>
<dbReference type="InterPro" id="IPR023171">
    <property type="entry name" value="Na/H_antiporter_dom_sf"/>
</dbReference>
<keyword evidence="3 6" id="KW-0812">Transmembrane</keyword>
<comment type="similarity">
    <text evidence="6">Belongs to the NhaA Na(+)/H(+) (TC 2.A.33) antiporter family.</text>
</comment>
<dbReference type="Gene3D" id="1.20.1530.10">
    <property type="entry name" value="Na+/H+ antiporter like domain"/>
    <property type="match status" value="1"/>
</dbReference>
<feature type="transmembrane region" description="Helical" evidence="6">
    <location>
        <begin position="336"/>
        <end position="358"/>
    </location>
</feature>
<keyword evidence="6" id="KW-0915">Sodium</keyword>
<dbReference type="GO" id="GO:0006885">
    <property type="term" value="P:regulation of pH"/>
    <property type="evidence" value="ECO:0007669"/>
    <property type="project" value="UniProtKB-UniRule"/>
</dbReference>
<feature type="transmembrane region" description="Helical" evidence="6">
    <location>
        <begin position="263"/>
        <end position="284"/>
    </location>
</feature>
<dbReference type="NCBIfam" id="NF007112">
    <property type="entry name" value="PRK09561.1"/>
    <property type="match status" value="1"/>
</dbReference>
<dbReference type="HAMAP" id="MF_01844">
    <property type="entry name" value="NhaA"/>
    <property type="match status" value="1"/>
</dbReference>
<keyword evidence="2 6" id="KW-1003">Cell membrane</keyword>
<proteinExistence type="inferred from homology"/>
<dbReference type="GO" id="GO:0015385">
    <property type="term" value="F:sodium:proton antiporter activity"/>
    <property type="evidence" value="ECO:0007669"/>
    <property type="project" value="UniProtKB-UniRule"/>
</dbReference>
<feature type="transmembrane region" description="Helical" evidence="6">
    <location>
        <begin position="215"/>
        <end position="243"/>
    </location>
</feature>
<evidence type="ECO:0000256" key="3">
    <source>
        <dbReference type="ARBA" id="ARBA00022692"/>
    </source>
</evidence>
<keyword evidence="5 6" id="KW-0472">Membrane</keyword>
<feature type="transmembrane region" description="Helical" evidence="6">
    <location>
        <begin position="133"/>
        <end position="151"/>
    </location>
</feature>
<evidence type="ECO:0000256" key="1">
    <source>
        <dbReference type="ARBA" id="ARBA00004429"/>
    </source>
</evidence>
<comment type="subcellular location">
    <subcellularLocation>
        <location evidence="1">Cell inner membrane</location>
        <topology evidence="1">Multi-pass membrane protein</topology>
    </subcellularLocation>
    <subcellularLocation>
        <location evidence="6">Cell membrane</location>
        <topology evidence="6">Multi-pass membrane protein</topology>
    </subcellularLocation>
</comment>
<gene>
    <name evidence="6 7" type="primary">nhaA</name>
    <name evidence="7" type="ORF">HYS17_10970</name>
</gene>
<evidence type="ECO:0000256" key="6">
    <source>
        <dbReference type="HAMAP-Rule" id="MF_01844"/>
    </source>
</evidence>
<keyword evidence="6" id="KW-0813">Transport</keyword>
<feature type="transmembrane region" description="Helical" evidence="6">
    <location>
        <begin position="65"/>
        <end position="83"/>
    </location>
</feature>
<dbReference type="Pfam" id="PF06965">
    <property type="entry name" value="Na_H_antiport_1"/>
    <property type="match status" value="1"/>
</dbReference>
<feature type="transmembrane region" description="Helical" evidence="6">
    <location>
        <begin position="365"/>
        <end position="386"/>
    </location>
</feature>
<keyword evidence="6" id="KW-0050">Antiport</keyword>
<accession>A0A7T5R4U0</accession>
<feature type="transmembrane region" description="Helical" evidence="6">
    <location>
        <begin position="12"/>
        <end position="37"/>
    </location>
</feature>
<feature type="transmembrane region" description="Helical" evidence="6">
    <location>
        <begin position="104"/>
        <end position="121"/>
    </location>
</feature>
<reference evidence="7 8" key="1">
    <citation type="submission" date="2020-07" db="EMBL/GenBank/DDBJ databases">
        <title>Huge and variable diversity of episymbiotic CPR bacteria and DPANN archaea in groundwater ecosystems.</title>
        <authorList>
            <person name="He C.Y."/>
            <person name="Keren R."/>
            <person name="Whittaker M."/>
            <person name="Farag I.F."/>
            <person name="Doudna J."/>
            <person name="Cate J.H.D."/>
            <person name="Banfield J.F."/>
        </authorList>
    </citation>
    <scope>NUCLEOTIDE SEQUENCE [LARGE SCALE GENOMIC DNA]</scope>
    <source>
        <strain evidence="7">NC_groundwater_70_Ag_B-0.1um_54_66</strain>
    </source>
</reference>
<sequence length="396" mass="41982">MGFTKDFLHMEAAGGIVLVGAALLALLIANTPLFGFYDHLLNGVKFRFGFVSPETGFDLQLEKSILLWINDGLMALFFFLVGFEIKRELVEGELSSRDRALLPALAAVGGMLMPAAIFWFINQDHPDNLSGWAIPSATDIAFALGVLALLGRRAPTSLKILLTAIAVIDDLGAIIIIALFYSHGLDPVPFYFAGAALLGLLLLNRRNISSIPAYVILGVILWVSVLQSGVHATLAGVAAALFVPMRCKGNPEYSPLKTLEHSLHPWIVFGVLPLFAFANAGVPFAGMGLPSLVDPVTLGIVLGLFVGKQLGVFLALALAVKTGLSPRPAGVNWLQLYGMSVLCGIGFTMSLFIGGLAYEGVAMQASVRLGVLLGSSISAAAGYLILSRCAAIHNHE</sequence>
<evidence type="ECO:0000313" key="7">
    <source>
        <dbReference type="EMBL" id="QQG37466.1"/>
    </source>
</evidence>
<name>A0A7T5R4U0_9BACT</name>
<comment type="catalytic activity">
    <reaction evidence="6">
        <text>Na(+)(in) + 2 H(+)(out) = Na(+)(out) + 2 H(+)(in)</text>
        <dbReference type="Rhea" id="RHEA:29251"/>
        <dbReference type="ChEBI" id="CHEBI:15378"/>
        <dbReference type="ChEBI" id="CHEBI:29101"/>
    </reaction>
</comment>